<dbReference type="InterPro" id="IPR006977">
    <property type="entry name" value="Yip1_dom"/>
</dbReference>
<feature type="chain" id="PRO_5038699434" evidence="10">
    <location>
        <begin position="25"/>
        <end position="688"/>
    </location>
</feature>
<keyword evidence="7" id="KW-0325">Glycoprotein</keyword>
<dbReference type="Proteomes" id="UP000297900">
    <property type="component" value="Unassembled WGS sequence"/>
</dbReference>
<feature type="repeat" description="NHL" evidence="8">
    <location>
        <begin position="102"/>
        <end position="143"/>
    </location>
</feature>
<dbReference type="AlphaFoldDB" id="A0A4Y8LYI6"/>
<evidence type="ECO:0000313" key="12">
    <source>
        <dbReference type="EMBL" id="TFE26287.1"/>
    </source>
</evidence>
<evidence type="ECO:0000256" key="1">
    <source>
        <dbReference type="ARBA" id="ARBA00004141"/>
    </source>
</evidence>
<dbReference type="CDD" id="cd05819">
    <property type="entry name" value="NHL"/>
    <property type="match status" value="1"/>
</dbReference>
<accession>A0A4Y8LYI6</accession>
<keyword evidence="2 9" id="KW-0812">Transmembrane</keyword>
<dbReference type="Pfam" id="PF04893">
    <property type="entry name" value="Yip1"/>
    <property type="match status" value="1"/>
</dbReference>
<keyword evidence="5 9" id="KW-1133">Transmembrane helix</keyword>
<dbReference type="Gene3D" id="1.25.40.10">
    <property type="entry name" value="Tetratricopeptide repeat domain"/>
    <property type="match status" value="1"/>
</dbReference>
<feature type="transmembrane region" description="Helical" evidence="9">
    <location>
        <begin position="549"/>
        <end position="567"/>
    </location>
</feature>
<dbReference type="InterPro" id="IPR001258">
    <property type="entry name" value="NHL_repeat"/>
</dbReference>
<evidence type="ECO:0000259" key="11">
    <source>
        <dbReference type="Pfam" id="PF04893"/>
    </source>
</evidence>
<evidence type="ECO:0000256" key="6">
    <source>
        <dbReference type="ARBA" id="ARBA00023136"/>
    </source>
</evidence>
<dbReference type="PANTHER" id="PTHR10680">
    <property type="entry name" value="PEPTIDYL-GLYCINE ALPHA-AMIDATING MONOOXYGENASE"/>
    <property type="match status" value="1"/>
</dbReference>
<keyword evidence="6 9" id="KW-0472">Membrane</keyword>
<comment type="caution">
    <text evidence="12">The sequence shown here is derived from an EMBL/GenBank/DDBJ whole genome shotgun (WGS) entry which is preliminary data.</text>
</comment>
<feature type="domain" description="Yip1" evidence="11">
    <location>
        <begin position="490"/>
        <end position="661"/>
    </location>
</feature>
<evidence type="ECO:0000256" key="4">
    <source>
        <dbReference type="ARBA" id="ARBA00022737"/>
    </source>
</evidence>
<dbReference type="PANTHER" id="PTHR10680:SF28">
    <property type="entry name" value="SMP-30_GLUCONOLACTONASE_LRE-LIKE REGION DOMAIN-CONTAINING PROTEIN"/>
    <property type="match status" value="1"/>
</dbReference>
<feature type="transmembrane region" description="Helical" evidence="9">
    <location>
        <begin position="643"/>
        <end position="666"/>
    </location>
</feature>
<feature type="signal peptide" evidence="10">
    <location>
        <begin position="1"/>
        <end position="24"/>
    </location>
</feature>
<evidence type="ECO:0000313" key="13">
    <source>
        <dbReference type="Proteomes" id="UP000297900"/>
    </source>
</evidence>
<reference evidence="12 13" key="1">
    <citation type="submission" date="2019-03" db="EMBL/GenBank/DDBJ databases">
        <title>Cohnella endophytica sp. nov., a novel endophytic bacterium isolated from bark of Sonneratia apetala.</title>
        <authorList>
            <person name="Tuo L."/>
        </authorList>
    </citation>
    <scope>NUCLEOTIDE SEQUENCE [LARGE SCALE GENOMIC DNA]</scope>
    <source>
        <strain evidence="12 13">CCTCC AB 208254</strain>
    </source>
</reference>
<evidence type="ECO:0000256" key="8">
    <source>
        <dbReference type="PROSITE-ProRule" id="PRU00504"/>
    </source>
</evidence>
<organism evidence="12 13">
    <name type="scientific">Cohnella luojiensis</name>
    <dbReference type="NCBI Taxonomy" id="652876"/>
    <lineage>
        <taxon>Bacteria</taxon>
        <taxon>Bacillati</taxon>
        <taxon>Bacillota</taxon>
        <taxon>Bacilli</taxon>
        <taxon>Bacillales</taxon>
        <taxon>Paenibacillaceae</taxon>
        <taxon>Cohnella</taxon>
    </lineage>
</organism>
<dbReference type="PROSITE" id="PS51125">
    <property type="entry name" value="NHL"/>
    <property type="match status" value="3"/>
</dbReference>
<dbReference type="SUPFAM" id="SSF63829">
    <property type="entry name" value="Calcium-dependent phosphotriesterase"/>
    <property type="match status" value="1"/>
</dbReference>
<gene>
    <name evidence="12" type="ORF">E2980_11755</name>
</gene>
<evidence type="ECO:0000256" key="3">
    <source>
        <dbReference type="ARBA" id="ARBA00022729"/>
    </source>
</evidence>
<sequence>MVKIKSILFVVVACMLLHPAATLANAPYFTFTIDDSGEPIWTQDAYLPAGIVDGFNIIEKNKAGEDENVPLSRPEDLFIDTNDEIYVADTGNARIVVFDQQGNYLRTIGKDVLSRPTGVFVDEEGIVYVADYRKEKIYLFGKDGKVLKEFGKPDSTLYGKNNPFKPRKVIADKRKNLYVVGEGTIQGLIQISQEGEFLGYYGGNKAGFSFIRYLQRIFYTKTQMDKLNKQLPPSATNVAIDREGLVFTSTIATRTNGIKKLNVAGKNLLKDVWTTSALEDITIDDYGNIYTIDSFRGRITVYDLEGNILFIFGGNDVGSQRLGLFKSPSGIAVSSDGRLFIADKQRNNVTVLKPTEFTRIVQEAIFYYSDGKYVKSEAPWLNVLRLNSMFDLAHNGLGMAAMKQGDFNKGLEEFRVARNKTEYSNAYWEIRRVWLMEHVSKFLIGFVLGIAVIAILRKLYRKFNIGKPVVDGWKSFRNLKLVMQLLHSFRIMRHPVDGFYELEAEKKVSVFSATILLVLLFLVRLFEIYQTNFLFADWDVQKFNIFNEFLRVYVPFFAWIIANYLVSTINDGEGKFKDIYKGSVYALSPYILFAGPVAVMSQGLTQLEAVIYSFLSGLIVAYCAFLMFMMVKEIHGYEIGQSIKNIILTIIGMLIMVMLAFILFGLSSQVMDFVHSMYLEVKYRVQGI</sequence>
<evidence type="ECO:0000256" key="9">
    <source>
        <dbReference type="SAM" id="Phobius"/>
    </source>
</evidence>
<dbReference type="GO" id="GO:0016020">
    <property type="term" value="C:membrane"/>
    <property type="evidence" value="ECO:0007669"/>
    <property type="project" value="UniProtKB-SubCell"/>
</dbReference>
<proteinExistence type="predicted"/>
<evidence type="ECO:0000256" key="10">
    <source>
        <dbReference type="SAM" id="SignalP"/>
    </source>
</evidence>
<feature type="transmembrane region" description="Helical" evidence="9">
    <location>
        <begin position="508"/>
        <end position="529"/>
    </location>
</feature>
<dbReference type="InterPro" id="IPR011042">
    <property type="entry name" value="6-blade_b-propeller_TolB-like"/>
</dbReference>
<keyword evidence="3 10" id="KW-0732">Signal</keyword>
<name>A0A4Y8LYI6_9BACL</name>
<protein>
    <submittedName>
        <fullName evidence="12">DUF1282 domain-containing protein</fullName>
    </submittedName>
</protein>
<dbReference type="Pfam" id="PF01436">
    <property type="entry name" value="NHL"/>
    <property type="match status" value="1"/>
</dbReference>
<dbReference type="EMBL" id="SOMN01000014">
    <property type="protein sequence ID" value="TFE26287.1"/>
    <property type="molecule type" value="Genomic_DNA"/>
</dbReference>
<dbReference type="InterPro" id="IPR011990">
    <property type="entry name" value="TPR-like_helical_dom_sf"/>
</dbReference>
<dbReference type="SUPFAM" id="SSF48452">
    <property type="entry name" value="TPR-like"/>
    <property type="match status" value="1"/>
</dbReference>
<feature type="repeat" description="NHL" evidence="8">
    <location>
        <begin position="325"/>
        <end position="355"/>
    </location>
</feature>
<comment type="subcellular location">
    <subcellularLocation>
        <location evidence="1">Membrane</location>
        <topology evidence="1">Multi-pass membrane protein</topology>
    </subcellularLocation>
</comment>
<evidence type="ECO:0000256" key="2">
    <source>
        <dbReference type="ARBA" id="ARBA00022692"/>
    </source>
</evidence>
<feature type="transmembrane region" description="Helical" evidence="9">
    <location>
        <begin position="611"/>
        <end position="631"/>
    </location>
</feature>
<keyword evidence="13" id="KW-1185">Reference proteome</keyword>
<evidence type="ECO:0000256" key="5">
    <source>
        <dbReference type="ARBA" id="ARBA00022989"/>
    </source>
</evidence>
<dbReference type="GO" id="GO:0005576">
    <property type="term" value="C:extracellular region"/>
    <property type="evidence" value="ECO:0007669"/>
    <property type="project" value="TreeGrafter"/>
</dbReference>
<dbReference type="OrthoDB" id="9799230at2"/>
<keyword evidence="4" id="KW-0677">Repeat</keyword>
<dbReference type="Gene3D" id="2.120.10.30">
    <property type="entry name" value="TolB, C-terminal domain"/>
    <property type="match status" value="2"/>
</dbReference>
<feature type="transmembrane region" description="Helical" evidence="9">
    <location>
        <begin position="442"/>
        <end position="460"/>
    </location>
</feature>
<evidence type="ECO:0000256" key="7">
    <source>
        <dbReference type="ARBA" id="ARBA00023180"/>
    </source>
</evidence>
<feature type="repeat" description="NHL" evidence="8">
    <location>
        <begin position="70"/>
        <end position="101"/>
    </location>
</feature>